<evidence type="ECO:0000313" key="3">
    <source>
        <dbReference type="Proteomes" id="UP000002729"/>
    </source>
</evidence>
<name>F0XY58_AURAN</name>
<keyword evidence="3" id="KW-1185">Reference proteome</keyword>
<dbReference type="Pfam" id="PF01408">
    <property type="entry name" value="GFO_IDH_MocA"/>
    <property type="match status" value="1"/>
</dbReference>
<reference evidence="2 3" key="1">
    <citation type="journal article" date="2011" name="Proc. Natl. Acad. Sci. U.S.A.">
        <title>Niche of harmful alga Aureococcus anophagefferens revealed through ecogenomics.</title>
        <authorList>
            <person name="Gobler C.J."/>
            <person name="Berry D.L."/>
            <person name="Dyhrman S.T."/>
            <person name="Wilhelm S.W."/>
            <person name="Salamov A."/>
            <person name="Lobanov A.V."/>
            <person name="Zhang Y."/>
            <person name="Collier J.L."/>
            <person name="Wurch L.L."/>
            <person name="Kustka A.B."/>
            <person name="Dill B.D."/>
            <person name="Shah M."/>
            <person name="VerBerkmoes N.C."/>
            <person name="Kuo A."/>
            <person name="Terry A."/>
            <person name="Pangilinan J."/>
            <person name="Lindquist E.A."/>
            <person name="Lucas S."/>
            <person name="Paulsen I.T."/>
            <person name="Hattenrath-Lehmann T.K."/>
            <person name="Talmage S.C."/>
            <person name="Walker E.A."/>
            <person name="Koch F."/>
            <person name="Burson A.M."/>
            <person name="Marcoval M.A."/>
            <person name="Tang Y.Z."/>
            <person name="Lecleir G.R."/>
            <person name="Coyne K.J."/>
            <person name="Berg G.M."/>
            <person name="Bertrand E.M."/>
            <person name="Saito M.A."/>
            <person name="Gladyshev V.N."/>
            <person name="Grigoriev I.V."/>
        </authorList>
    </citation>
    <scope>NUCLEOTIDE SEQUENCE [LARGE SCALE GENOMIC DNA]</scope>
    <source>
        <strain evidence="3">CCMP 1984</strain>
    </source>
</reference>
<gene>
    <name evidence="2" type="ORF">AURANDRAFT_7109</name>
</gene>
<dbReference type="AlphaFoldDB" id="F0XY58"/>
<dbReference type="RefSeq" id="XP_009032875.1">
    <property type="nucleotide sequence ID" value="XM_009034627.1"/>
</dbReference>
<dbReference type="InParanoid" id="F0XY58"/>
<dbReference type="InterPro" id="IPR000683">
    <property type="entry name" value="Gfo/Idh/MocA-like_OxRdtase_N"/>
</dbReference>
<dbReference type="OrthoDB" id="2129491at2759"/>
<dbReference type="InterPro" id="IPR036291">
    <property type="entry name" value="NAD(P)-bd_dom_sf"/>
</dbReference>
<dbReference type="eggNOG" id="KOG2741">
    <property type="taxonomic scope" value="Eukaryota"/>
</dbReference>
<dbReference type="OMA" id="GTMFVHH"/>
<dbReference type="GO" id="GO:0000166">
    <property type="term" value="F:nucleotide binding"/>
    <property type="evidence" value="ECO:0007669"/>
    <property type="project" value="InterPro"/>
</dbReference>
<dbReference type="Gene3D" id="3.40.50.720">
    <property type="entry name" value="NAD(P)-binding Rossmann-like Domain"/>
    <property type="match status" value="1"/>
</dbReference>
<dbReference type="Gene3D" id="3.30.360.10">
    <property type="entry name" value="Dihydrodipicolinate Reductase, domain 2"/>
    <property type="match status" value="1"/>
</dbReference>
<dbReference type="PANTHER" id="PTHR46368:SF4">
    <property type="entry name" value="OS10G0403700 PROTEIN"/>
    <property type="match status" value="1"/>
</dbReference>
<feature type="domain" description="Gfo/Idh/MocA-like oxidoreductase N-terminal" evidence="1">
    <location>
        <begin position="1"/>
        <end position="119"/>
    </location>
</feature>
<dbReference type="PANTHER" id="PTHR46368">
    <property type="match status" value="1"/>
</dbReference>
<evidence type="ECO:0000313" key="2">
    <source>
        <dbReference type="EMBL" id="EGB12225.1"/>
    </source>
</evidence>
<dbReference type="Proteomes" id="UP000002729">
    <property type="component" value="Unassembled WGS sequence"/>
</dbReference>
<dbReference type="SUPFAM" id="SSF51735">
    <property type="entry name" value="NAD(P)-binding Rossmann-fold domains"/>
    <property type="match status" value="1"/>
</dbReference>
<sequence length="149" mass="15958">VRVGIVGAASIAKKNARAIRRSERCSLVAVASRSLAKAEAWVAELGFGASCRCVEGYEHLLAAADVDAVYVPLPTSLHLDFVVKAAAAGKHVLVEKPVGRTAAEVRAMVDACRAAGVALLDGTMFVHHARFEQMDRLFADEQFWAPTRV</sequence>
<protein>
    <recommendedName>
        <fullName evidence="1">Gfo/Idh/MocA-like oxidoreductase N-terminal domain-containing protein</fullName>
    </recommendedName>
</protein>
<feature type="non-terminal residue" evidence="2">
    <location>
        <position position="1"/>
    </location>
</feature>
<dbReference type="EMBL" id="GL833121">
    <property type="protein sequence ID" value="EGB12225.1"/>
    <property type="molecule type" value="Genomic_DNA"/>
</dbReference>
<organism evidence="3">
    <name type="scientific">Aureococcus anophagefferens</name>
    <name type="common">Harmful bloom alga</name>
    <dbReference type="NCBI Taxonomy" id="44056"/>
    <lineage>
        <taxon>Eukaryota</taxon>
        <taxon>Sar</taxon>
        <taxon>Stramenopiles</taxon>
        <taxon>Ochrophyta</taxon>
        <taxon>Pelagophyceae</taxon>
        <taxon>Pelagomonadales</taxon>
        <taxon>Pelagomonadaceae</taxon>
        <taxon>Aureococcus</taxon>
    </lineage>
</organism>
<dbReference type="GeneID" id="20228068"/>
<proteinExistence type="predicted"/>
<dbReference type="KEGG" id="aaf:AURANDRAFT_7109"/>
<feature type="non-terminal residue" evidence="2">
    <location>
        <position position="149"/>
    </location>
</feature>
<evidence type="ECO:0000259" key="1">
    <source>
        <dbReference type="Pfam" id="PF01408"/>
    </source>
</evidence>
<accession>F0XY58</accession>